<keyword evidence="3" id="KW-1185">Reference proteome</keyword>
<evidence type="ECO:0000259" key="1">
    <source>
        <dbReference type="Pfam" id="PF13649"/>
    </source>
</evidence>
<dbReference type="PANTHER" id="PTHR44068:SF11">
    <property type="entry name" value="GERANYL DIPHOSPHATE 2-C-METHYLTRANSFERASE"/>
    <property type="match status" value="1"/>
</dbReference>
<dbReference type="CDD" id="cd02440">
    <property type="entry name" value="AdoMet_MTases"/>
    <property type="match status" value="1"/>
</dbReference>
<sequence>MDDRGRREQNRFAWVQEHHNPTLMPMAGTELSFALLKLFEVLEAQSLPLGSQALDIGCGKGRDALELARRGLQVTAFDFVKEAVSTLRARARLAGLSINSSVGVMDCAWPYADATFDLIVDNTASMSIGYEAGIAVCRQETVRVLKAGGYLLLYTLAEDDPFLWAFPKGEEPSTRVTPDGKIERLFAAAELRKLYSRLHLIHQERRTKPASDTKAERRGHWMLFQKMSS</sequence>
<protein>
    <recommendedName>
        <fullName evidence="1">Methyltransferase domain-containing protein</fullName>
    </recommendedName>
</protein>
<dbReference type="RefSeq" id="WP_220211328.1">
    <property type="nucleotide sequence ID" value="NZ_BNJK01000003.1"/>
</dbReference>
<organism evidence="2 3">
    <name type="scientific">Reticulibacter mediterranei</name>
    <dbReference type="NCBI Taxonomy" id="2778369"/>
    <lineage>
        <taxon>Bacteria</taxon>
        <taxon>Bacillati</taxon>
        <taxon>Chloroflexota</taxon>
        <taxon>Ktedonobacteria</taxon>
        <taxon>Ktedonobacterales</taxon>
        <taxon>Reticulibacteraceae</taxon>
        <taxon>Reticulibacter</taxon>
    </lineage>
</organism>
<dbReference type="Proteomes" id="UP000597444">
    <property type="component" value="Unassembled WGS sequence"/>
</dbReference>
<feature type="domain" description="Methyltransferase" evidence="1">
    <location>
        <begin position="54"/>
        <end position="149"/>
    </location>
</feature>
<dbReference type="Pfam" id="PF13649">
    <property type="entry name" value="Methyltransf_25"/>
    <property type="match status" value="1"/>
</dbReference>
<evidence type="ECO:0000313" key="3">
    <source>
        <dbReference type="Proteomes" id="UP000597444"/>
    </source>
</evidence>
<dbReference type="EMBL" id="BNJK01000003">
    <property type="protein sequence ID" value="GHP00742.1"/>
    <property type="molecule type" value="Genomic_DNA"/>
</dbReference>
<gene>
    <name evidence="2" type="ORF">KSF_107890</name>
</gene>
<dbReference type="Gene3D" id="3.40.50.150">
    <property type="entry name" value="Vaccinia Virus protein VP39"/>
    <property type="match status" value="1"/>
</dbReference>
<evidence type="ECO:0000313" key="2">
    <source>
        <dbReference type="EMBL" id="GHP00742.1"/>
    </source>
</evidence>
<comment type="caution">
    <text evidence="2">The sequence shown here is derived from an EMBL/GenBank/DDBJ whole genome shotgun (WGS) entry which is preliminary data.</text>
</comment>
<dbReference type="InterPro" id="IPR050447">
    <property type="entry name" value="Erg6_SMT_methyltransf"/>
</dbReference>
<proteinExistence type="predicted"/>
<dbReference type="PANTHER" id="PTHR44068">
    <property type="entry name" value="ZGC:194242"/>
    <property type="match status" value="1"/>
</dbReference>
<accession>A0A8J3J387</accession>
<dbReference type="AlphaFoldDB" id="A0A8J3J387"/>
<reference evidence="2" key="1">
    <citation type="submission" date="2020-10" db="EMBL/GenBank/DDBJ databases">
        <title>Taxonomic study of unclassified bacteria belonging to the class Ktedonobacteria.</title>
        <authorList>
            <person name="Yabe S."/>
            <person name="Wang C.M."/>
            <person name="Zheng Y."/>
            <person name="Sakai Y."/>
            <person name="Cavaletti L."/>
            <person name="Monciardini P."/>
            <person name="Donadio S."/>
        </authorList>
    </citation>
    <scope>NUCLEOTIDE SEQUENCE</scope>
    <source>
        <strain evidence="2">ID150040</strain>
    </source>
</reference>
<dbReference type="SUPFAM" id="SSF53335">
    <property type="entry name" value="S-adenosyl-L-methionine-dependent methyltransferases"/>
    <property type="match status" value="1"/>
</dbReference>
<dbReference type="InterPro" id="IPR029063">
    <property type="entry name" value="SAM-dependent_MTases_sf"/>
</dbReference>
<dbReference type="InterPro" id="IPR041698">
    <property type="entry name" value="Methyltransf_25"/>
</dbReference>
<name>A0A8J3J387_9CHLR</name>